<dbReference type="PANTHER" id="PTHR37984">
    <property type="entry name" value="PROTEIN CBG26694"/>
    <property type="match status" value="1"/>
</dbReference>
<sequence length="95" mass="11353">MHATCTAMGTANIYQKYVWKLHRLLDAFISDRGPQFIAEFIWELYRLLGIKLSTSMVYHPQSDDQMKHVNQELEQYLRVCCNERQDEWDDLLRVS</sequence>
<dbReference type="InterPro" id="IPR012337">
    <property type="entry name" value="RNaseH-like_sf"/>
</dbReference>
<evidence type="ECO:0000256" key="1">
    <source>
        <dbReference type="ARBA" id="ARBA00022884"/>
    </source>
</evidence>
<dbReference type="OrthoDB" id="2273864at2759"/>
<dbReference type="InterPro" id="IPR050951">
    <property type="entry name" value="Retrovirus_Pol_polyprotein"/>
</dbReference>
<gene>
    <name evidence="3" type="ORF">LshimejAT787_0309420</name>
</gene>
<dbReference type="InterPro" id="IPR001584">
    <property type="entry name" value="Integrase_cat-core"/>
</dbReference>
<dbReference type="GO" id="GO:0003723">
    <property type="term" value="F:RNA binding"/>
    <property type="evidence" value="ECO:0007669"/>
    <property type="project" value="UniProtKB-KW"/>
</dbReference>
<keyword evidence="1" id="KW-0694">RNA-binding</keyword>
<organism evidence="3 4">
    <name type="scientific">Lyophyllum shimeji</name>
    <name type="common">Hon-shimeji</name>
    <name type="synonym">Tricholoma shimeji</name>
    <dbReference type="NCBI Taxonomy" id="47721"/>
    <lineage>
        <taxon>Eukaryota</taxon>
        <taxon>Fungi</taxon>
        <taxon>Dikarya</taxon>
        <taxon>Basidiomycota</taxon>
        <taxon>Agaricomycotina</taxon>
        <taxon>Agaricomycetes</taxon>
        <taxon>Agaricomycetidae</taxon>
        <taxon>Agaricales</taxon>
        <taxon>Tricholomatineae</taxon>
        <taxon>Lyophyllaceae</taxon>
        <taxon>Lyophyllum</taxon>
    </lineage>
</organism>
<protein>
    <submittedName>
        <fullName evidence="3">Chromo (CHRromatin Organisation MOdifier) domain containing protein</fullName>
    </submittedName>
</protein>
<dbReference type="EMBL" id="BRPK01000003">
    <property type="protein sequence ID" value="GLB36655.1"/>
    <property type="molecule type" value="Genomic_DNA"/>
</dbReference>
<evidence type="ECO:0000313" key="3">
    <source>
        <dbReference type="EMBL" id="GLB36655.1"/>
    </source>
</evidence>
<accession>A0A9P3UME0</accession>
<dbReference type="GO" id="GO:0015074">
    <property type="term" value="P:DNA integration"/>
    <property type="evidence" value="ECO:0007669"/>
    <property type="project" value="InterPro"/>
</dbReference>
<dbReference type="GO" id="GO:0005634">
    <property type="term" value="C:nucleus"/>
    <property type="evidence" value="ECO:0007669"/>
    <property type="project" value="UniProtKB-ARBA"/>
</dbReference>
<dbReference type="InterPro" id="IPR036397">
    <property type="entry name" value="RNaseH_sf"/>
</dbReference>
<dbReference type="AlphaFoldDB" id="A0A9P3UME0"/>
<proteinExistence type="predicted"/>
<keyword evidence="4" id="KW-1185">Reference proteome</keyword>
<dbReference type="PROSITE" id="PS50994">
    <property type="entry name" value="INTEGRASE"/>
    <property type="match status" value="1"/>
</dbReference>
<feature type="domain" description="Integrase catalytic" evidence="2">
    <location>
        <begin position="1"/>
        <end position="95"/>
    </location>
</feature>
<dbReference type="Proteomes" id="UP001063166">
    <property type="component" value="Unassembled WGS sequence"/>
</dbReference>
<reference evidence="3" key="1">
    <citation type="submission" date="2022-07" db="EMBL/GenBank/DDBJ databases">
        <title>The genome of Lyophyllum shimeji provides insight into the initial evolution of ectomycorrhizal fungal genome.</title>
        <authorList>
            <person name="Kobayashi Y."/>
            <person name="Shibata T."/>
            <person name="Hirakawa H."/>
            <person name="Shigenobu S."/>
            <person name="Nishiyama T."/>
            <person name="Yamada A."/>
            <person name="Hasebe M."/>
            <person name="Kawaguchi M."/>
        </authorList>
    </citation>
    <scope>NUCLEOTIDE SEQUENCE</scope>
    <source>
        <strain evidence="3">AT787</strain>
    </source>
</reference>
<dbReference type="Gene3D" id="3.30.420.10">
    <property type="entry name" value="Ribonuclease H-like superfamily/Ribonuclease H"/>
    <property type="match status" value="1"/>
</dbReference>
<dbReference type="SUPFAM" id="SSF53098">
    <property type="entry name" value="Ribonuclease H-like"/>
    <property type="match status" value="1"/>
</dbReference>
<dbReference type="PANTHER" id="PTHR37984:SF15">
    <property type="entry name" value="INTEGRASE CATALYTIC DOMAIN-CONTAINING PROTEIN"/>
    <property type="match status" value="1"/>
</dbReference>
<evidence type="ECO:0000259" key="2">
    <source>
        <dbReference type="PROSITE" id="PS50994"/>
    </source>
</evidence>
<comment type="caution">
    <text evidence="3">The sequence shown here is derived from an EMBL/GenBank/DDBJ whole genome shotgun (WGS) entry which is preliminary data.</text>
</comment>
<name>A0A9P3UME0_LYOSH</name>
<evidence type="ECO:0000313" key="4">
    <source>
        <dbReference type="Proteomes" id="UP001063166"/>
    </source>
</evidence>